<dbReference type="OrthoDB" id="191037at2759"/>
<organism evidence="3 4">
    <name type="scientific">Hibiscus syriacus</name>
    <name type="common">Rose of Sharon</name>
    <dbReference type="NCBI Taxonomy" id="106335"/>
    <lineage>
        <taxon>Eukaryota</taxon>
        <taxon>Viridiplantae</taxon>
        <taxon>Streptophyta</taxon>
        <taxon>Embryophyta</taxon>
        <taxon>Tracheophyta</taxon>
        <taxon>Spermatophyta</taxon>
        <taxon>Magnoliopsida</taxon>
        <taxon>eudicotyledons</taxon>
        <taxon>Gunneridae</taxon>
        <taxon>Pentapetalae</taxon>
        <taxon>rosids</taxon>
        <taxon>malvids</taxon>
        <taxon>Malvales</taxon>
        <taxon>Malvaceae</taxon>
        <taxon>Malvoideae</taxon>
        <taxon>Hibiscus</taxon>
    </lineage>
</organism>
<accession>A0A6A2W8W3</accession>
<evidence type="ECO:0000256" key="2">
    <source>
        <dbReference type="ARBA" id="ARBA00022737"/>
    </source>
</evidence>
<dbReference type="GO" id="GO:0005634">
    <property type="term" value="C:nucleus"/>
    <property type="evidence" value="ECO:0007669"/>
    <property type="project" value="TreeGrafter"/>
</dbReference>
<proteinExistence type="predicted"/>
<reference evidence="3" key="1">
    <citation type="submission" date="2019-09" db="EMBL/GenBank/DDBJ databases">
        <title>Draft genome information of white flower Hibiscus syriacus.</title>
        <authorList>
            <person name="Kim Y.-M."/>
        </authorList>
    </citation>
    <scope>NUCLEOTIDE SEQUENCE [LARGE SCALE GENOMIC DNA]</scope>
    <source>
        <strain evidence="3">YM2019G1</strain>
    </source>
</reference>
<dbReference type="Gene3D" id="2.120.10.80">
    <property type="entry name" value="Kelch-type beta propeller"/>
    <property type="match status" value="1"/>
</dbReference>
<dbReference type="SUPFAM" id="SSF117281">
    <property type="entry name" value="Kelch motif"/>
    <property type="match status" value="1"/>
</dbReference>
<dbReference type="InterPro" id="IPR052439">
    <property type="entry name" value="F-box/Kelch-repeat"/>
</dbReference>
<name>A0A6A2W8W3_HIBSY</name>
<keyword evidence="2" id="KW-0677">Repeat</keyword>
<dbReference type="Proteomes" id="UP000436088">
    <property type="component" value="Unassembled WGS sequence"/>
</dbReference>
<dbReference type="AlphaFoldDB" id="A0A6A2W8W3"/>
<keyword evidence="4" id="KW-1185">Reference proteome</keyword>
<evidence type="ECO:0000313" key="3">
    <source>
        <dbReference type="EMBL" id="KAE8653708.1"/>
    </source>
</evidence>
<comment type="caution">
    <text evidence="3">The sequence shown here is derived from an EMBL/GenBank/DDBJ whole genome shotgun (WGS) entry which is preliminary data.</text>
</comment>
<sequence>MYNSVTQRWESLPSMNTPRNLCSGAFMDKKFYVLEGTGGVGNDATVLTCGEEYDLELKMWTRIPNMSPPRNGTDGQAEMPAAAGAPPLVAVVVNNQLYATDHADMAVRKYDEARNSWFTIGRFPKRAVSMNGWGLAFRACGDRLIVIGSPTASGLSFIELNSWVPREGHPQWDLLSRKRLGNCL</sequence>
<dbReference type="InterPro" id="IPR015915">
    <property type="entry name" value="Kelch-typ_b-propeller"/>
</dbReference>
<dbReference type="EMBL" id="VEPZ02001788">
    <property type="protein sequence ID" value="KAE8653708.1"/>
    <property type="molecule type" value="Genomic_DNA"/>
</dbReference>
<dbReference type="PANTHER" id="PTHR46122">
    <property type="entry name" value="GALACTOSE OXIDASE/KELCH REPEAT PROTEIN-RELATED"/>
    <property type="match status" value="1"/>
</dbReference>
<evidence type="ECO:0000256" key="1">
    <source>
        <dbReference type="ARBA" id="ARBA00022441"/>
    </source>
</evidence>
<gene>
    <name evidence="3" type="ORF">F3Y22_tig00117056pilonHSYRG00047</name>
</gene>
<dbReference type="PANTHER" id="PTHR46122:SF2">
    <property type="entry name" value="F-BOX_KELCH-REPEAT PROTEIN SKIP11"/>
    <property type="match status" value="1"/>
</dbReference>
<evidence type="ECO:0000313" key="4">
    <source>
        <dbReference type="Proteomes" id="UP000436088"/>
    </source>
</evidence>
<keyword evidence="1" id="KW-0880">Kelch repeat</keyword>
<protein>
    <submittedName>
        <fullName evidence="3">F-box/kelch-repeat protein</fullName>
    </submittedName>
</protein>